<dbReference type="Pfam" id="PF13458">
    <property type="entry name" value="Peripla_BP_6"/>
    <property type="match status" value="1"/>
</dbReference>
<dbReference type="PANTHER" id="PTHR30483">
    <property type="entry name" value="LEUCINE-SPECIFIC-BINDING PROTEIN"/>
    <property type="match status" value="1"/>
</dbReference>
<reference evidence="7 8" key="1">
    <citation type="submission" date="2018-10" db="EMBL/GenBank/DDBJ databases">
        <title>Comamonadaceae CDC group NO-1 genome sequencing and assembly.</title>
        <authorList>
            <person name="Bernier A.-M."/>
            <person name="Bernard K."/>
        </authorList>
    </citation>
    <scope>NUCLEOTIDE SEQUENCE [LARGE SCALE GENOMIC DNA]</scope>
    <source>
        <strain evidence="7 8">NML180582</strain>
    </source>
</reference>
<dbReference type="InterPro" id="IPR051010">
    <property type="entry name" value="BCAA_transport"/>
</dbReference>
<evidence type="ECO:0000256" key="4">
    <source>
        <dbReference type="ARBA" id="ARBA00022970"/>
    </source>
</evidence>
<keyword evidence="2" id="KW-0813">Transport</keyword>
<dbReference type="GO" id="GO:0006865">
    <property type="term" value="P:amino acid transport"/>
    <property type="evidence" value="ECO:0007669"/>
    <property type="project" value="UniProtKB-KW"/>
</dbReference>
<dbReference type="CDD" id="cd06346">
    <property type="entry name" value="PBP1_ABC_ligand_binding-like"/>
    <property type="match status" value="1"/>
</dbReference>
<feature type="domain" description="Leucine-binding protein" evidence="6">
    <location>
        <begin position="27"/>
        <end position="353"/>
    </location>
</feature>
<dbReference type="SUPFAM" id="SSF53822">
    <property type="entry name" value="Periplasmic binding protein-like I"/>
    <property type="match status" value="1"/>
</dbReference>
<protein>
    <submittedName>
        <fullName evidence="7">ABC transporter substrate-binding protein</fullName>
    </submittedName>
</protein>
<organism evidence="7 8">
    <name type="scientific">Vandammella animalimorsus</name>
    <dbReference type="NCBI Taxonomy" id="2029117"/>
    <lineage>
        <taxon>Bacteria</taxon>
        <taxon>Pseudomonadati</taxon>
        <taxon>Pseudomonadota</taxon>
        <taxon>Betaproteobacteria</taxon>
        <taxon>Burkholderiales</taxon>
        <taxon>Comamonadaceae</taxon>
        <taxon>Vandammella</taxon>
    </lineage>
</organism>
<feature type="signal peptide" evidence="5">
    <location>
        <begin position="1"/>
        <end position="24"/>
    </location>
</feature>
<feature type="chain" id="PRO_5018226216" evidence="5">
    <location>
        <begin position="25"/>
        <end position="370"/>
    </location>
</feature>
<dbReference type="InterPro" id="IPR028082">
    <property type="entry name" value="Peripla_BP_I"/>
</dbReference>
<evidence type="ECO:0000259" key="6">
    <source>
        <dbReference type="Pfam" id="PF13458"/>
    </source>
</evidence>
<dbReference type="RefSeq" id="WP_122243668.1">
    <property type="nucleotide sequence ID" value="NZ_RDQJ01000001.1"/>
</dbReference>
<evidence type="ECO:0000256" key="1">
    <source>
        <dbReference type="ARBA" id="ARBA00010062"/>
    </source>
</evidence>
<dbReference type="Proteomes" id="UP000275180">
    <property type="component" value="Unassembled WGS sequence"/>
</dbReference>
<evidence type="ECO:0000256" key="3">
    <source>
        <dbReference type="ARBA" id="ARBA00022729"/>
    </source>
</evidence>
<comment type="similarity">
    <text evidence="1">Belongs to the leucine-binding protein family.</text>
</comment>
<dbReference type="Gene3D" id="3.40.50.2300">
    <property type="match status" value="2"/>
</dbReference>
<evidence type="ECO:0000313" key="8">
    <source>
        <dbReference type="Proteomes" id="UP000275180"/>
    </source>
</evidence>
<dbReference type="OrthoDB" id="5469508at2"/>
<gene>
    <name evidence="7" type="ORF">EBQ34_00115</name>
</gene>
<evidence type="ECO:0000313" key="7">
    <source>
        <dbReference type="EMBL" id="RMX18807.1"/>
    </source>
</evidence>
<evidence type="ECO:0000256" key="5">
    <source>
        <dbReference type="SAM" id="SignalP"/>
    </source>
</evidence>
<evidence type="ECO:0000256" key="2">
    <source>
        <dbReference type="ARBA" id="ARBA00022448"/>
    </source>
</evidence>
<dbReference type="InterPro" id="IPR028081">
    <property type="entry name" value="Leu-bd"/>
</dbReference>
<dbReference type="AlphaFoldDB" id="A0A3M6RU30"/>
<dbReference type="EMBL" id="RDQJ01000001">
    <property type="protein sequence ID" value="RMX18807.1"/>
    <property type="molecule type" value="Genomic_DNA"/>
</dbReference>
<dbReference type="InterPro" id="IPR000709">
    <property type="entry name" value="Leu_Ile_Val-bd"/>
</dbReference>
<sequence>MKKRNFLSACASALLLAYWSPASAQDTIRIGAVLPLTGPSATIGEDMRRGIQIGIEQVNANGGVLGKKLAVIVEDSANNPTTALTAARKLATVDKVPVVLGEFSSSITLPMAQYLVKEGVAHVNIGSSSVKVRDLGETAFNLIGLENAGNAFAAQDVFSQGYRNVALITPNNAYGQGVGHGFKDEFEKLGGKVVAQILYTGGQSSYRRELQQLSRANPDVYVYSSYGHESAVINREAKELGLRDKTWYAYIMSMCVSDTPAEIAEGQIGMELGSVKGELGESYEKAFKASFKEGFASVFNGYAYDGIFMVATAINQAGGSSSIDVQKGLKKLSEQGFLGVTGPIRLDKQGQRIDPPYDKLKFVGGRLVAR</sequence>
<keyword evidence="3 5" id="KW-0732">Signal</keyword>
<proteinExistence type="inferred from homology"/>
<dbReference type="PANTHER" id="PTHR30483:SF6">
    <property type="entry name" value="PERIPLASMIC BINDING PROTEIN OF ABC TRANSPORTER FOR NATURAL AMINO ACIDS"/>
    <property type="match status" value="1"/>
</dbReference>
<keyword evidence="4" id="KW-0029">Amino-acid transport</keyword>
<dbReference type="PRINTS" id="PR00337">
    <property type="entry name" value="LEUILEVALBP"/>
</dbReference>
<comment type="caution">
    <text evidence="7">The sequence shown here is derived from an EMBL/GenBank/DDBJ whole genome shotgun (WGS) entry which is preliminary data.</text>
</comment>
<accession>A0A3M6RU30</accession>
<name>A0A3M6RU30_9BURK</name>